<dbReference type="EMBL" id="JANPWB010000009">
    <property type="protein sequence ID" value="KAJ1156830.1"/>
    <property type="molecule type" value="Genomic_DNA"/>
</dbReference>
<dbReference type="AlphaFoldDB" id="A0AAV7S0R8"/>
<evidence type="ECO:0000313" key="1">
    <source>
        <dbReference type="EMBL" id="KAJ1156830.1"/>
    </source>
</evidence>
<organism evidence="1 2">
    <name type="scientific">Pleurodeles waltl</name>
    <name type="common">Iberian ribbed newt</name>
    <dbReference type="NCBI Taxonomy" id="8319"/>
    <lineage>
        <taxon>Eukaryota</taxon>
        <taxon>Metazoa</taxon>
        <taxon>Chordata</taxon>
        <taxon>Craniata</taxon>
        <taxon>Vertebrata</taxon>
        <taxon>Euteleostomi</taxon>
        <taxon>Amphibia</taxon>
        <taxon>Batrachia</taxon>
        <taxon>Caudata</taxon>
        <taxon>Salamandroidea</taxon>
        <taxon>Salamandridae</taxon>
        <taxon>Pleurodelinae</taxon>
        <taxon>Pleurodeles</taxon>
    </lineage>
</organism>
<protein>
    <submittedName>
        <fullName evidence="1">Uncharacterized protein</fullName>
    </submittedName>
</protein>
<evidence type="ECO:0000313" key="2">
    <source>
        <dbReference type="Proteomes" id="UP001066276"/>
    </source>
</evidence>
<keyword evidence="2" id="KW-1185">Reference proteome</keyword>
<comment type="caution">
    <text evidence="1">The sequence shown here is derived from an EMBL/GenBank/DDBJ whole genome shotgun (WGS) entry which is preliminary data.</text>
</comment>
<sequence>MKQKPHERFHLSGATASATAPEECGSAVAGDDSLLDLGLLYYLAISGFPGQLLLASGPGLACAGILGPGGGCARARWVSHSIPPHGGRPRGVLVAVWEVSGQIVTSLEPS</sequence>
<dbReference type="Proteomes" id="UP001066276">
    <property type="component" value="Chromosome 5"/>
</dbReference>
<reference evidence="1" key="1">
    <citation type="journal article" date="2022" name="bioRxiv">
        <title>Sequencing and chromosome-scale assembly of the giantPleurodeles waltlgenome.</title>
        <authorList>
            <person name="Brown T."/>
            <person name="Elewa A."/>
            <person name="Iarovenko S."/>
            <person name="Subramanian E."/>
            <person name="Araus A.J."/>
            <person name="Petzold A."/>
            <person name="Susuki M."/>
            <person name="Suzuki K.-i.T."/>
            <person name="Hayashi T."/>
            <person name="Toyoda A."/>
            <person name="Oliveira C."/>
            <person name="Osipova E."/>
            <person name="Leigh N.D."/>
            <person name="Simon A."/>
            <person name="Yun M.H."/>
        </authorList>
    </citation>
    <scope>NUCLEOTIDE SEQUENCE</scope>
    <source>
        <strain evidence="1">20211129_DDA</strain>
        <tissue evidence="1">Liver</tissue>
    </source>
</reference>
<accession>A0AAV7S0R8</accession>
<gene>
    <name evidence="1" type="ORF">NDU88_009547</name>
</gene>
<proteinExistence type="predicted"/>
<name>A0AAV7S0R8_PLEWA</name>